<gene>
    <name evidence="1" type="ORF">MRB53_012204</name>
</gene>
<reference evidence="1 2" key="1">
    <citation type="journal article" date="2022" name="Hortic Res">
        <title>A haplotype resolved chromosomal level avocado genome allows analysis of novel avocado genes.</title>
        <authorList>
            <person name="Nath O."/>
            <person name="Fletcher S.J."/>
            <person name="Hayward A."/>
            <person name="Shaw L.M."/>
            <person name="Masouleh A.K."/>
            <person name="Furtado A."/>
            <person name="Henry R.J."/>
            <person name="Mitter N."/>
        </authorList>
    </citation>
    <scope>NUCLEOTIDE SEQUENCE [LARGE SCALE GENOMIC DNA]</scope>
    <source>
        <strain evidence="2">cv. Hass</strain>
    </source>
</reference>
<dbReference type="EMBL" id="CM056811">
    <property type="protein sequence ID" value="KAJ8637937.1"/>
    <property type="molecule type" value="Genomic_DNA"/>
</dbReference>
<dbReference type="Proteomes" id="UP001234297">
    <property type="component" value="Chromosome 3"/>
</dbReference>
<name>A0ACC2LYC5_PERAE</name>
<protein>
    <submittedName>
        <fullName evidence="1">Uncharacterized protein</fullName>
    </submittedName>
</protein>
<comment type="caution">
    <text evidence="1">The sequence shown here is derived from an EMBL/GenBank/DDBJ whole genome shotgun (WGS) entry which is preliminary data.</text>
</comment>
<evidence type="ECO:0000313" key="2">
    <source>
        <dbReference type="Proteomes" id="UP001234297"/>
    </source>
</evidence>
<organism evidence="1 2">
    <name type="scientific">Persea americana</name>
    <name type="common">Avocado</name>
    <dbReference type="NCBI Taxonomy" id="3435"/>
    <lineage>
        <taxon>Eukaryota</taxon>
        <taxon>Viridiplantae</taxon>
        <taxon>Streptophyta</taxon>
        <taxon>Embryophyta</taxon>
        <taxon>Tracheophyta</taxon>
        <taxon>Spermatophyta</taxon>
        <taxon>Magnoliopsida</taxon>
        <taxon>Magnoliidae</taxon>
        <taxon>Laurales</taxon>
        <taxon>Lauraceae</taxon>
        <taxon>Persea</taxon>
    </lineage>
</organism>
<proteinExistence type="predicted"/>
<sequence>MASGSSGMGSSKTTPCCSKVGLKRGPWTPEEDELLSNYINKEGEGRWRTLPKRAGLLRCGKSCRLRWMNYLRPSVKRGQIAPDEEDLILRLHRLLGNRWSLIAGRIPGRTDNEIKNYWNTHLSKKLISQGIDPRTHKPLNPNPNPHAPEPGHNPDPNHNPNPNFSGSEEMGVGSGGRSLNSIGDEEGTNLDQRGTTTTRAGQGNNENLKNSDGFMTTGLHNGNEDGDMDYCTDEVFSSFLNSLINEEMFLQQQHQQNLVAPSDSLISPMPNFSYGTMWDPAVLSPAVVAANEDDRVRFADDVDQR</sequence>
<accession>A0ACC2LYC5</accession>
<keyword evidence="2" id="KW-1185">Reference proteome</keyword>
<evidence type="ECO:0000313" key="1">
    <source>
        <dbReference type="EMBL" id="KAJ8637937.1"/>
    </source>
</evidence>